<dbReference type="Gene3D" id="3.20.20.370">
    <property type="entry name" value="Glycoside hydrolase/deacetylase"/>
    <property type="match status" value="1"/>
</dbReference>
<dbReference type="PROSITE" id="PS51677">
    <property type="entry name" value="NODB"/>
    <property type="match status" value="1"/>
</dbReference>
<dbReference type="GO" id="GO:0005975">
    <property type="term" value="P:carbohydrate metabolic process"/>
    <property type="evidence" value="ECO:0007669"/>
    <property type="project" value="InterPro"/>
</dbReference>
<keyword evidence="1" id="KW-0732">Signal</keyword>
<feature type="signal peptide" evidence="1">
    <location>
        <begin position="1"/>
        <end position="22"/>
    </location>
</feature>
<protein>
    <recommendedName>
        <fullName evidence="2">NodB homology domain-containing protein</fullName>
    </recommendedName>
</protein>
<feature type="domain" description="NodB homology" evidence="2">
    <location>
        <begin position="171"/>
        <end position="354"/>
    </location>
</feature>
<keyword evidence="4" id="KW-1185">Reference proteome</keyword>
<dbReference type="Gene3D" id="3.30.457.10">
    <property type="entry name" value="Copper amine oxidase-like, N-terminal domain"/>
    <property type="match status" value="1"/>
</dbReference>
<dbReference type="InterPro" id="IPR011330">
    <property type="entry name" value="Glyco_hydro/deAcase_b/a-brl"/>
</dbReference>
<dbReference type="AlphaFoldDB" id="A0A1Y0IMT6"/>
<dbReference type="KEGG" id="tum:CBW65_06800"/>
<dbReference type="CDD" id="cd10944">
    <property type="entry name" value="CE4_SmPgdA_like"/>
    <property type="match status" value="1"/>
</dbReference>
<evidence type="ECO:0000313" key="3">
    <source>
        <dbReference type="EMBL" id="ARU60835.1"/>
    </source>
</evidence>
<evidence type="ECO:0000313" key="4">
    <source>
        <dbReference type="Proteomes" id="UP000195437"/>
    </source>
</evidence>
<dbReference type="InterPro" id="IPR050248">
    <property type="entry name" value="Polysacc_deacetylase_ArnD"/>
</dbReference>
<name>A0A1Y0IMT6_9BACL</name>
<dbReference type="GO" id="GO:0016810">
    <property type="term" value="F:hydrolase activity, acting on carbon-nitrogen (but not peptide) bonds"/>
    <property type="evidence" value="ECO:0007669"/>
    <property type="project" value="InterPro"/>
</dbReference>
<dbReference type="SUPFAM" id="SSF55383">
    <property type="entry name" value="Copper amine oxidase, domain N"/>
    <property type="match status" value="1"/>
</dbReference>
<gene>
    <name evidence="3" type="ORF">CBW65_06800</name>
</gene>
<reference evidence="4" key="1">
    <citation type="submission" date="2017-05" db="EMBL/GenBank/DDBJ databases">
        <authorList>
            <person name="Sung H."/>
        </authorList>
    </citation>
    <scope>NUCLEOTIDE SEQUENCE [LARGE SCALE GENOMIC DNA]</scope>
    <source>
        <strain evidence="4">AR23208</strain>
    </source>
</reference>
<dbReference type="Proteomes" id="UP000195437">
    <property type="component" value="Chromosome"/>
</dbReference>
<dbReference type="OrthoDB" id="62208at2"/>
<evidence type="ECO:0000256" key="1">
    <source>
        <dbReference type="SAM" id="SignalP"/>
    </source>
</evidence>
<sequence length="370" mass="41703">MQRILLLLTLLIILTCSFTAVAHAQTQSEYVAIAFNDKLVHFPDAMPEVVKGVTYLPVRFFAEAMGARVEYNAANETVRIDSGSQHVLIDIPHKKITTADGVTTSFPLFMKKNRLMVPFRFIGETFGYDVSYTPHGPIARAKDSRARLTDEEVYSANKQIILAEKAKLPDKIAYVTFDDGPNQYTAQILDTLARYEAKATFFMLKGGIDNYPAQVKRMAQSGHGLALHGVTHNASQIYASPWAVVNEMEACNAALTRVTGLRTNMVRVPYGSKPWMTQSYRDALVNAGYRMWDWTVDSYDSRSINPHPDDIVQEVADQTAGQTAPVILLHDRQATLEALPRILQHLQQKKYELRPLQGSMKPHNFWNDRR</sequence>
<dbReference type="InterPro" id="IPR002509">
    <property type="entry name" value="NODB_dom"/>
</dbReference>
<dbReference type="InterPro" id="IPR012854">
    <property type="entry name" value="Cu_amine_oxidase-like_N"/>
</dbReference>
<dbReference type="Pfam" id="PF07833">
    <property type="entry name" value="Cu_amine_oxidN1"/>
    <property type="match status" value="1"/>
</dbReference>
<dbReference type="PANTHER" id="PTHR10587:SF125">
    <property type="entry name" value="POLYSACCHARIDE DEACETYLASE YHEN-RELATED"/>
    <property type="match status" value="1"/>
</dbReference>
<feature type="chain" id="PRO_5039168423" description="NodB homology domain-containing protein" evidence="1">
    <location>
        <begin position="23"/>
        <end position="370"/>
    </location>
</feature>
<dbReference type="InterPro" id="IPR036582">
    <property type="entry name" value="Mao_N_sf"/>
</dbReference>
<dbReference type="EMBL" id="CP021434">
    <property type="protein sequence ID" value="ARU60835.1"/>
    <property type="molecule type" value="Genomic_DNA"/>
</dbReference>
<dbReference type="PANTHER" id="PTHR10587">
    <property type="entry name" value="GLYCOSYL TRANSFERASE-RELATED"/>
    <property type="match status" value="1"/>
</dbReference>
<organism evidence="3 4">
    <name type="scientific">Tumebacillus avium</name>
    <dbReference type="NCBI Taxonomy" id="1903704"/>
    <lineage>
        <taxon>Bacteria</taxon>
        <taxon>Bacillati</taxon>
        <taxon>Bacillota</taxon>
        <taxon>Bacilli</taxon>
        <taxon>Bacillales</taxon>
        <taxon>Alicyclobacillaceae</taxon>
        <taxon>Tumebacillus</taxon>
    </lineage>
</organism>
<dbReference type="SUPFAM" id="SSF88713">
    <property type="entry name" value="Glycoside hydrolase/deacetylase"/>
    <property type="match status" value="1"/>
</dbReference>
<proteinExistence type="predicted"/>
<accession>A0A1Y0IMT6</accession>
<dbReference type="Pfam" id="PF01522">
    <property type="entry name" value="Polysacc_deac_1"/>
    <property type="match status" value="1"/>
</dbReference>
<dbReference type="RefSeq" id="WP_087456224.1">
    <property type="nucleotide sequence ID" value="NZ_CP021434.1"/>
</dbReference>
<evidence type="ECO:0000259" key="2">
    <source>
        <dbReference type="PROSITE" id="PS51677"/>
    </source>
</evidence>